<feature type="coiled-coil region" evidence="1">
    <location>
        <begin position="286"/>
        <end position="320"/>
    </location>
</feature>
<dbReference type="InterPro" id="IPR007739">
    <property type="entry name" value="RgpF"/>
</dbReference>
<keyword evidence="4" id="KW-0489">Methyltransferase</keyword>
<proteinExistence type="predicted"/>
<keyword evidence="5" id="KW-1185">Reference proteome</keyword>
<evidence type="ECO:0000259" key="2">
    <source>
        <dbReference type="Pfam" id="PF00534"/>
    </source>
</evidence>
<keyword evidence="4" id="KW-0808">Transferase</keyword>
<evidence type="ECO:0000256" key="1">
    <source>
        <dbReference type="SAM" id="Coils"/>
    </source>
</evidence>
<evidence type="ECO:0000313" key="4">
    <source>
        <dbReference type="EMBL" id="CAE6702386.1"/>
    </source>
</evidence>
<dbReference type="GO" id="GO:0032259">
    <property type="term" value="P:methylation"/>
    <property type="evidence" value="ECO:0007669"/>
    <property type="project" value="UniProtKB-KW"/>
</dbReference>
<feature type="domain" description="Glycosyl transferase family 1" evidence="2">
    <location>
        <begin position="699"/>
        <end position="861"/>
    </location>
</feature>
<accession>A0ABN7KNH9</accession>
<dbReference type="Gene3D" id="3.40.50.2000">
    <property type="entry name" value="Glycogen Phosphorylase B"/>
    <property type="match status" value="1"/>
</dbReference>
<dbReference type="EMBL" id="CAJNBH010000002">
    <property type="protein sequence ID" value="CAE6702386.1"/>
    <property type="molecule type" value="Genomic_DNA"/>
</dbReference>
<comment type="caution">
    <text evidence="4">The sequence shown here is derived from an EMBL/GenBank/DDBJ whole genome shotgun (WGS) entry which is preliminary data.</text>
</comment>
<sequence>MPRDIWYAKRYPMTAMLPATGERFLPESMSGEIALEHQHRYHLVAGLAKGRDVLDVASGEGYGSALLASVARSVVGVDVAADAVEFATEKYASNATNLRFVTGSCSALPLADASVDLVVSFETIEHHDQHEAMLAEIKRVLRPNGVLVISSPDRHEYSDVPGYRNPYHVKELYREEFEALLGRYFRSHQLYGQRMRHASTVFATDAQSDVSGPIANYLVDADGSTLAQSAGAIAPRYFVAVASDADALPQLAVGTFTDAREDTRIEQLGLDLGASHQRAEIAQQLLAGAQDQNRVAHGEVERLRREIDEWRKHAEGLGTRIAGQDDALRRLGENHAEQLRNAYNEGFKQAGANAEAEVASIQRELTGLRGTLSDQDAQMQRVLRSLSWRITRPLRVGRRVLAMLKVRQRAAQVEAAGPRVPVVTGDFNETYYLRRYPDVARSGTDPYQHFVTQGRREGRSGHPPKLLLRETPKTVRSGERAERIPGADLQGMEAGRPKRGTVLVVSHEATRTGAPILAWNICRELREQYHVVVLLLGKGPLVGAFDEVCDAVAGPYSPLDRDALGLGSVIGELCERFTFDFAIVNSIASRAVLQSLAERYVPSTLLVHEFFKFHCSSDELVDAFAWASEVVFSAQIVQNSADIERTHPAVLRSHILPQGKSQIPADATSNSAGDRRLEESKVAMRVEALKKKILGARTQKPFIVLGAGTIEYRKGVDLFVATAAEIKRLVPDADILMVWVGGVVENYKQYAEFVRTQVVQSELEERIAFPGETPDLEALYEFADVCFISSRLDPLPNIALDAVTAGLPVLSFERATGVAENFLGDPLLERCVLPFLNIEEAARRIIELYESPAEQQALSERMLRLAAERFSMSNYVAKLTSLSEHSRQLVEQERSDVDTLVAGKDFAEWFYLPSDSMTSRADAIRQYVKSARSGIYVRKPAPGFYSHLYAAHHDLGPNFVNPFVHFTAAGKPHGEWQEKLIDVSELRAGSIDQLRIGVHVHAFYPDLLGDIAKRLSDNDLRVDLFVSVRSQADALECGKVLADYRLGSHTIRVVPNRGRDIGPFVTGFGAELMQYDVIGHFHTKKSVHVDPNSNLVRNWVRHLMETLLGGQQPAAKRILSAFADDPNLGLVFADDPHQIGWDENRPFGKDLAEALGLPALPEQFFPFPVGTMFWARPQALKPLFELGLDWEDYPAEPLPIDGSMLHALERLLPSIVQYAGFSRRVTYAPGITR</sequence>
<dbReference type="CDD" id="cd03801">
    <property type="entry name" value="GT4_PimA-like"/>
    <property type="match status" value="1"/>
</dbReference>
<gene>
    <name evidence="4" type="primary">COQ3_1</name>
    <name evidence="4" type="ORF">R69776_00696</name>
</gene>
<evidence type="ECO:0000259" key="3">
    <source>
        <dbReference type="Pfam" id="PF08241"/>
    </source>
</evidence>
<dbReference type="EC" id="2.1.1.222" evidence="4"/>
<reference evidence="4 5" key="1">
    <citation type="submission" date="2021-02" db="EMBL/GenBank/DDBJ databases">
        <authorList>
            <person name="Vanwijnsberghe S."/>
        </authorList>
    </citation>
    <scope>NUCLEOTIDE SEQUENCE [LARGE SCALE GENOMIC DNA]</scope>
    <source>
        <strain evidence="4 5">R-69776</strain>
    </source>
</reference>
<dbReference type="PANTHER" id="PTHR12526:SF630">
    <property type="entry name" value="GLYCOSYLTRANSFERASE"/>
    <property type="match status" value="1"/>
</dbReference>
<dbReference type="PANTHER" id="PTHR12526">
    <property type="entry name" value="GLYCOSYLTRANSFERASE"/>
    <property type="match status" value="1"/>
</dbReference>
<dbReference type="InterPro" id="IPR029063">
    <property type="entry name" value="SAM-dependent_MTases_sf"/>
</dbReference>
<protein>
    <submittedName>
        <fullName evidence="4">Ubiquinone biosynthesis O-methyltransferase, mitochondrial</fullName>
        <ecNumber evidence="4">2.1.1.222</ecNumber>
    </submittedName>
</protein>
<dbReference type="GO" id="GO:0102208">
    <property type="term" value="F:2-polyprenyl-6-hydroxyphenol methylase activity"/>
    <property type="evidence" value="ECO:0007669"/>
    <property type="project" value="UniProtKB-EC"/>
</dbReference>
<dbReference type="SUPFAM" id="SSF53335">
    <property type="entry name" value="S-adenosyl-L-methionine-dependent methyltransferases"/>
    <property type="match status" value="1"/>
</dbReference>
<dbReference type="Pfam" id="PF08241">
    <property type="entry name" value="Methyltransf_11"/>
    <property type="match status" value="1"/>
</dbReference>
<dbReference type="InterPro" id="IPR013216">
    <property type="entry name" value="Methyltransf_11"/>
</dbReference>
<organism evidence="4 5">
    <name type="scientific">Paraburkholderia nemoris</name>
    <dbReference type="NCBI Taxonomy" id="2793076"/>
    <lineage>
        <taxon>Bacteria</taxon>
        <taxon>Pseudomonadati</taxon>
        <taxon>Pseudomonadota</taxon>
        <taxon>Betaproteobacteria</taxon>
        <taxon>Burkholderiales</taxon>
        <taxon>Burkholderiaceae</taxon>
        <taxon>Paraburkholderia</taxon>
    </lineage>
</organism>
<dbReference type="Gene3D" id="3.40.50.150">
    <property type="entry name" value="Vaccinia Virus protein VP39"/>
    <property type="match status" value="1"/>
</dbReference>
<feature type="domain" description="Methyltransferase type 11" evidence="3">
    <location>
        <begin position="54"/>
        <end position="149"/>
    </location>
</feature>
<dbReference type="Proteomes" id="UP000673821">
    <property type="component" value="Unassembled WGS sequence"/>
</dbReference>
<dbReference type="SUPFAM" id="SSF53756">
    <property type="entry name" value="UDP-Glycosyltransferase/glycogen phosphorylase"/>
    <property type="match status" value="1"/>
</dbReference>
<dbReference type="CDD" id="cd02440">
    <property type="entry name" value="AdoMet_MTases"/>
    <property type="match status" value="1"/>
</dbReference>
<keyword evidence="1" id="KW-0175">Coiled coil</keyword>
<evidence type="ECO:0000313" key="5">
    <source>
        <dbReference type="Proteomes" id="UP000673821"/>
    </source>
</evidence>
<dbReference type="InterPro" id="IPR001296">
    <property type="entry name" value="Glyco_trans_1"/>
</dbReference>
<keyword evidence="4" id="KW-0830">Ubiquinone</keyword>
<dbReference type="Pfam" id="PF05045">
    <property type="entry name" value="RgpF"/>
    <property type="match status" value="1"/>
</dbReference>
<name>A0ABN7KNH9_9BURK</name>
<dbReference type="Pfam" id="PF00534">
    <property type="entry name" value="Glycos_transf_1"/>
    <property type="match status" value="1"/>
</dbReference>